<sequence length="183" mass="19831">MSLPYDPQEISRLVAGPKPAVMVFDYLRAGLKRDAACGLLTALVYDMPSMRSCRVFSDDLDAYPVGNYKRLVAGPYFEKVVMGKAPFATTDIEGVAELFFDWRKIQELGFESSLNIPAVVGGELIGTANLLAPKGTYTPMTAARALLWQPVITLAFLLLTRPGAEGETFHDGLLIAGEGKVEG</sequence>
<keyword evidence="2" id="KW-1185">Reference proteome</keyword>
<dbReference type="EMBL" id="JBEPML010000004">
    <property type="protein sequence ID" value="MET3791346.1"/>
    <property type="molecule type" value="Genomic_DNA"/>
</dbReference>
<evidence type="ECO:0000313" key="2">
    <source>
        <dbReference type="Proteomes" id="UP001549076"/>
    </source>
</evidence>
<accession>A0ABV2MX36</accession>
<dbReference type="Proteomes" id="UP001549076">
    <property type="component" value="Unassembled WGS sequence"/>
</dbReference>
<name>A0ABV2MX36_9HYPH</name>
<evidence type="ECO:0000313" key="1">
    <source>
        <dbReference type="EMBL" id="MET3791346.1"/>
    </source>
</evidence>
<evidence type="ECO:0008006" key="3">
    <source>
        <dbReference type="Google" id="ProtNLM"/>
    </source>
</evidence>
<protein>
    <recommendedName>
        <fullName evidence="3">GAF domain-containing protein</fullName>
    </recommendedName>
</protein>
<organism evidence="1 2">
    <name type="scientific">Aquamicrobium terrae</name>
    <dbReference type="NCBI Taxonomy" id="1324945"/>
    <lineage>
        <taxon>Bacteria</taxon>
        <taxon>Pseudomonadati</taxon>
        <taxon>Pseudomonadota</taxon>
        <taxon>Alphaproteobacteria</taxon>
        <taxon>Hyphomicrobiales</taxon>
        <taxon>Phyllobacteriaceae</taxon>
        <taxon>Aquamicrobium</taxon>
    </lineage>
</organism>
<proteinExistence type="predicted"/>
<gene>
    <name evidence="1" type="ORF">ABID37_001554</name>
</gene>
<dbReference type="RefSeq" id="WP_354193679.1">
    <property type="nucleotide sequence ID" value="NZ_JBEPML010000004.1"/>
</dbReference>
<comment type="caution">
    <text evidence="1">The sequence shown here is derived from an EMBL/GenBank/DDBJ whole genome shotgun (WGS) entry which is preliminary data.</text>
</comment>
<reference evidence="1 2" key="1">
    <citation type="submission" date="2024-06" db="EMBL/GenBank/DDBJ databases">
        <title>Genomic Encyclopedia of Type Strains, Phase IV (KMG-IV): sequencing the most valuable type-strain genomes for metagenomic binning, comparative biology and taxonomic classification.</title>
        <authorList>
            <person name="Goeker M."/>
        </authorList>
    </citation>
    <scope>NUCLEOTIDE SEQUENCE [LARGE SCALE GENOMIC DNA]</scope>
    <source>
        <strain evidence="1 2">DSM 27865</strain>
    </source>
</reference>